<evidence type="ECO:0000313" key="1">
    <source>
        <dbReference type="EMBL" id="EAY07820.1"/>
    </source>
</evidence>
<dbReference type="VEuPathDB" id="TrichDB:TVAG_312190"/>
<name>A2EHM4_TRIV3</name>
<dbReference type="Proteomes" id="UP000001542">
    <property type="component" value="Unassembled WGS sequence"/>
</dbReference>
<dbReference type="VEuPathDB" id="TrichDB:TVAGG3_0242390"/>
<dbReference type="RefSeq" id="XP_001320043.1">
    <property type="nucleotide sequence ID" value="XM_001320008.1"/>
</dbReference>
<protein>
    <submittedName>
        <fullName evidence="1">Uncharacterized protein</fullName>
    </submittedName>
</protein>
<dbReference type="EMBL" id="DS113391">
    <property type="protein sequence ID" value="EAY07820.1"/>
    <property type="molecule type" value="Genomic_DNA"/>
</dbReference>
<keyword evidence="2" id="KW-1185">Reference proteome</keyword>
<dbReference type="KEGG" id="tva:4765715"/>
<gene>
    <name evidence="1" type="ORF">TVAG_312190</name>
</gene>
<dbReference type="InParanoid" id="A2EHM4"/>
<proteinExistence type="predicted"/>
<sequence length="79" mass="8687">MNSFNICNSFPMEIKELGKETSFNSEKSLNASVSKVVIPSPIIKWTVEALNSANAPLLTVPVPLTVRVFVVESYDDELS</sequence>
<reference evidence="1" key="2">
    <citation type="journal article" date="2007" name="Science">
        <title>Draft genome sequence of the sexually transmitted pathogen Trichomonas vaginalis.</title>
        <authorList>
            <person name="Carlton J.M."/>
            <person name="Hirt R.P."/>
            <person name="Silva J.C."/>
            <person name="Delcher A.L."/>
            <person name="Schatz M."/>
            <person name="Zhao Q."/>
            <person name="Wortman J.R."/>
            <person name="Bidwell S.L."/>
            <person name="Alsmark U.C.M."/>
            <person name="Besteiro S."/>
            <person name="Sicheritz-Ponten T."/>
            <person name="Noel C.J."/>
            <person name="Dacks J.B."/>
            <person name="Foster P.G."/>
            <person name="Simillion C."/>
            <person name="Van de Peer Y."/>
            <person name="Miranda-Saavedra D."/>
            <person name="Barton G.J."/>
            <person name="Westrop G.D."/>
            <person name="Mueller S."/>
            <person name="Dessi D."/>
            <person name="Fiori P.L."/>
            <person name="Ren Q."/>
            <person name="Paulsen I."/>
            <person name="Zhang H."/>
            <person name="Bastida-Corcuera F.D."/>
            <person name="Simoes-Barbosa A."/>
            <person name="Brown M.T."/>
            <person name="Hayes R.D."/>
            <person name="Mukherjee M."/>
            <person name="Okumura C.Y."/>
            <person name="Schneider R."/>
            <person name="Smith A.J."/>
            <person name="Vanacova S."/>
            <person name="Villalvazo M."/>
            <person name="Haas B.J."/>
            <person name="Pertea M."/>
            <person name="Feldblyum T.V."/>
            <person name="Utterback T.R."/>
            <person name="Shu C.L."/>
            <person name="Osoegawa K."/>
            <person name="de Jong P.J."/>
            <person name="Hrdy I."/>
            <person name="Horvathova L."/>
            <person name="Zubacova Z."/>
            <person name="Dolezal P."/>
            <person name="Malik S.B."/>
            <person name="Logsdon J.M. Jr."/>
            <person name="Henze K."/>
            <person name="Gupta A."/>
            <person name="Wang C.C."/>
            <person name="Dunne R.L."/>
            <person name="Upcroft J.A."/>
            <person name="Upcroft P."/>
            <person name="White O."/>
            <person name="Salzberg S.L."/>
            <person name="Tang P."/>
            <person name="Chiu C.-H."/>
            <person name="Lee Y.-S."/>
            <person name="Embley T.M."/>
            <person name="Coombs G.H."/>
            <person name="Mottram J.C."/>
            <person name="Tachezy J."/>
            <person name="Fraser-Liggett C.M."/>
            <person name="Johnson P.J."/>
        </authorList>
    </citation>
    <scope>NUCLEOTIDE SEQUENCE [LARGE SCALE GENOMIC DNA]</scope>
    <source>
        <strain evidence="1">G3</strain>
    </source>
</reference>
<evidence type="ECO:0000313" key="2">
    <source>
        <dbReference type="Proteomes" id="UP000001542"/>
    </source>
</evidence>
<organism evidence="1 2">
    <name type="scientific">Trichomonas vaginalis (strain ATCC PRA-98 / G3)</name>
    <dbReference type="NCBI Taxonomy" id="412133"/>
    <lineage>
        <taxon>Eukaryota</taxon>
        <taxon>Metamonada</taxon>
        <taxon>Parabasalia</taxon>
        <taxon>Trichomonadida</taxon>
        <taxon>Trichomonadidae</taxon>
        <taxon>Trichomonas</taxon>
    </lineage>
</organism>
<reference evidence="1" key="1">
    <citation type="submission" date="2006-10" db="EMBL/GenBank/DDBJ databases">
        <authorList>
            <person name="Amadeo P."/>
            <person name="Zhao Q."/>
            <person name="Wortman J."/>
            <person name="Fraser-Liggett C."/>
            <person name="Carlton J."/>
        </authorList>
    </citation>
    <scope>NUCLEOTIDE SEQUENCE</scope>
    <source>
        <strain evidence="1">G3</strain>
    </source>
</reference>
<dbReference type="AlphaFoldDB" id="A2EHM4"/>
<accession>A2EHM4</accession>